<dbReference type="SUPFAM" id="SSF50249">
    <property type="entry name" value="Nucleic acid-binding proteins"/>
    <property type="match status" value="1"/>
</dbReference>
<gene>
    <name evidence="1" type="ORF">SAMN04487940_11529</name>
</gene>
<name>A0A975WCV1_9RHOB</name>
<proteinExistence type="predicted"/>
<protein>
    <submittedName>
        <fullName evidence="1">Uncharacterized OB-fold protein, contains Zn-ribbon domain</fullName>
    </submittedName>
</protein>
<evidence type="ECO:0000313" key="2">
    <source>
        <dbReference type="Proteomes" id="UP000182932"/>
    </source>
</evidence>
<dbReference type="Proteomes" id="UP000182932">
    <property type="component" value="Unassembled WGS sequence"/>
</dbReference>
<dbReference type="Gene3D" id="6.10.30.10">
    <property type="match status" value="1"/>
</dbReference>
<dbReference type="RefSeq" id="WP_074837767.1">
    <property type="nucleotide sequence ID" value="NZ_CATLUV010000017.1"/>
</dbReference>
<accession>A0A975WCV1</accession>
<dbReference type="AlphaFoldDB" id="A0A975WCV1"/>
<organism evidence="1 2">
    <name type="scientific">Marinovum algicola</name>
    <dbReference type="NCBI Taxonomy" id="42444"/>
    <lineage>
        <taxon>Bacteria</taxon>
        <taxon>Pseudomonadati</taxon>
        <taxon>Pseudomonadota</taxon>
        <taxon>Alphaproteobacteria</taxon>
        <taxon>Rhodobacterales</taxon>
        <taxon>Roseobacteraceae</taxon>
        <taxon>Marinovum</taxon>
    </lineage>
</organism>
<keyword evidence="2" id="KW-1185">Reference proteome</keyword>
<dbReference type="EMBL" id="FNYY01000015">
    <property type="protein sequence ID" value="SEJ95516.1"/>
    <property type="molecule type" value="Genomic_DNA"/>
</dbReference>
<sequence length="131" mass="14433">MKRSLRLDYTLPKGRLAPHFDALAEGRALAWRCVCGHVAFPPGLTCVACGARDGQWIELGGTALVEHRTDTPEAAWALARFDGADTAVMVRIKTPELTTSRGHLVPPEEDAGLWLALEETEDENRSVRRLE</sequence>
<evidence type="ECO:0000313" key="1">
    <source>
        <dbReference type="EMBL" id="SEJ95516.1"/>
    </source>
</evidence>
<dbReference type="InterPro" id="IPR012340">
    <property type="entry name" value="NA-bd_OB-fold"/>
</dbReference>
<comment type="caution">
    <text evidence="1">The sequence shown here is derived from an EMBL/GenBank/DDBJ whole genome shotgun (WGS) entry which is preliminary data.</text>
</comment>
<reference evidence="1 2" key="1">
    <citation type="submission" date="2016-10" db="EMBL/GenBank/DDBJ databases">
        <authorList>
            <person name="Varghese N."/>
            <person name="Submissions S."/>
        </authorList>
    </citation>
    <scope>NUCLEOTIDE SEQUENCE [LARGE SCALE GENOMIC DNA]</scope>
    <source>
        <strain evidence="1 2">FF3</strain>
    </source>
</reference>
<dbReference type="GeneID" id="80821406"/>